<dbReference type="RefSeq" id="WP_013506818.1">
    <property type="nucleotide sequence ID" value="NC_014836.1"/>
</dbReference>
<protein>
    <recommendedName>
        <fullName evidence="7">3-methyl-2-oxobutanoate hydroxymethyltransferase</fullName>
        <ecNumber evidence="7">2.1.2.11</ecNumber>
    </recommendedName>
    <alternativeName>
        <fullName evidence="7">Ketopantoate hydroxymethyltransferase</fullName>
        <shortName evidence="7">KPHMT</shortName>
    </alternativeName>
</protein>
<dbReference type="HOGENOM" id="CLU_036645_1_0_0"/>
<evidence type="ECO:0000256" key="9">
    <source>
        <dbReference type="PIRSR" id="PIRSR000388-2"/>
    </source>
</evidence>
<keyword evidence="5 7" id="KW-0808">Transferase</keyword>
<dbReference type="SUPFAM" id="SSF51621">
    <property type="entry name" value="Phosphoenolpyruvate/pyruvate domain"/>
    <property type="match status" value="1"/>
</dbReference>
<dbReference type="GO" id="GO:0003864">
    <property type="term" value="F:3-methyl-2-oxobutanoate hydroxymethyltransferase activity"/>
    <property type="evidence" value="ECO:0007669"/>
    <property type="project" value="UniProtKB-UniRule"/>
</dbReference>
<evidence type="ECO:0000256" key="10">
    <source>
        <dbReference type="PIRSR" id="PIRSR000388-3"/>
    </source>
</evidence>
<evidence type="ECO:0000256" key="5">
    <source>
        <dbReference type="ARBA" id="ARBA00022679"/>
    </source>
</evidence>
<comment type="function">
    <text evidence="6 7">Catalyzes the reversible reaction in which hydroxymethyl group from 5,10-methylenetetrahydrofolate is transferred onto alpha-ketoisovalerate to form ketopantoate.</text>
</comment>
<dbReference type="FunFam" id="3.20.20.60:FF:000003">
    <property type="entry name" value="3-methyl-2-oxobutanoate hydroxymethyltransferase"/>
    <property type="match status" value="1"/>
</dbReference>
<evidence type="ECO:0000313" key="11">
    <source>
        <dbReference type="EMBL" id="ADU66942.1"/>
    </source>
</evidence>
<reference evidence="11 12" key="1">
    <citation type="submission" date="2010-12" db="EMBL/GenBank/DDBJ databases">
        <title>Complete sequence of Desulfurispirillum indicum S5.</title>
        <authorList>
            <consortium name="US DOE Joint Genome Institute"/>
            <person name="Lucas S."/>
            <person name="Copeland A."/>
            <person name="Lapidus A."/>
            <person name="Cheng J.-F."/>
            <person name="Goodwin L."/>
            <person name="Pitluck S."/>
            <person name="Chertkov O."/>
            <person name="Held B."/>
            <person name="Detter J.C."/>
            <person name="Han C."/>
            <person name="Tapia R."/>
            <person name="Land M."/>
            <person name="Hauser L."/>
            <person name="Kyrpides N."/>
            <person name="Ivanova N."/>
            <person name="Mikhailova N."/>
            <person name="Haggblom M."/>
            <person name="Rauschenbach I."/>
            <person name="Bini E."/>
            <person name="Woyke T."/>
        </authorList>
    </citation>
    <scope>NUCLEOTIDE SEQUENCE [LARGE SCALE GENOMIC DNA]</scope>
    <source>
        <strain evidence="12">ATCC BAA-1389 / DSM 22839 / S5</strain>
    </source>
</reference>
<feature type="binding site" evidence="7 10">
    <location>
        <position position="90"/>
    </location>
    <ligand>
        <name>Mg(2+)</name>
        <dbReference type="ChEBI" id="CHEBI:18420"/>
    </ligand>
</feature>
<evidence type="ECO:0000256" key="8">
    <source>
        <dbReference type="PIRSR" id="PIRSR000388-1"/>
    </source>
</evidence>
<dbReference type="HAMAP" id="MF_00156">
    <property type="entry name" value="PanB"/>
    <property type="match status" value="1"/>
</dbReference>
<dbReference type="CDD" id="cd06557">
    <property type="entry name" value="KPHMT-like"/>
    <property type="match status" value="1"/>
</dbReference>
<comment type="pathway">
    <text evidence="1 7">Cofactor biosynthesis; (R)-pantothenate biosynthesis; (R)-pantoate from 3-methyl-2-oxobutanoate: step 1/2.</text>
</comment>
<dbReference type="PANTHER" id="PTHR20881">
    <property type="entry name" value="3-METHYL-2-OXOBUTANOATE HYDROXYMETHYLTRANSFERASE"/>
    <property type="match status" value="1"/>
</dbReference>
<dbReference type="Gene3D" id="3.20.20.60">
    <property type="entry name" value="Phosphoenolpyruvate-binding domains"/>
    <property type="match status" value="1"/>
</dbReference>
<evidence type="ECO:0000256" key="3">
    <source>
        <dbReference type="ARBA" id="ARBA00011424"/>
    </source>
</evidence>
<dbReference type="GO" id="GO:0000287">
    <property type="term" value="F:magnesium ion binding"/>
    <property type="evidence" value="ECO:0007669"/>
    <property type="project" value="TreeGrafter"/>
</dbReference>
<evidence type="ECO:0000256" key="2">
    <source>
        <dbReference type="ARBA" id="ARBA00008676"/>
    </source>
</evidence>
<keyword evidence="7 10" id="KW-0479">Metal-binding</keyword>
<feature type="binding site" evidence="7 10">
    <location>
        <position position="122"/>
    </location>
    <ligand>
        <name>Mg(2+)</name>
        <dbReference type="ChEBI" id="CHEBI:18420"/>
    </ligand>
</feature>
<gene>
    <name evidence="7" type="primary">panB</name>
    <name evidence="11" type="ordered locus">Selin_2222</name>
</gene>
<feature type="binding site" evidence="7 9">
    <location>
        <position position="120"/>
    </location>
    <ligand>
        <name>3-methyl-2-oxobutanoate</name>
        <dbReference type="ChEBI" id="CHEBI:11851"/>
    </ligand>
</feature>
<keyword evidence="4 7" id="KW-0566">Pantothenate biosynthesis</keyword>
<name>E6W3R1_DESIS</name>
<dbReference type="GO" id="GO:0005737">
    <property type="term" value="C:cytoplasm"/>
    <property type="evidence" value="ECO:0007669"/>
    <property type="project" value="UniProtKB-SubCell"/>
</dbReference>
<keyword evidence="7" id="KW-0963">Cytoplasm</keyword>
<dbReference type="GO" id="GO:0008168">
    <property type="term" value="F:methyltransferase activity"/>
    <property type="evidence" value="ECO:0007669"/>
    <property type="project" value="UniProtKB-KW"/>
</dbReference>
<dbReference type="Proteomes" id="UP000002572">
    <property type="component" value="Chromosome"/>
</dbReference>
<evidence type="ECO:0000256" key="6">
    <source>
        <dbReference type="ARBA" id="ARBA00056497"/>
    </source>
</evidence>
<dbReference type="EMBL" id="CP002432">
    <property type="protein sequence ID" value="ADU66942.1"/>
    <property type="molecule type" value="Genomic_DNA"/>
</dbReference>
<dbReference type="GO" id="GO:0015940">
    <property type="term" value="P:pantothenate biosynthetic process"/>
    <property type="evidence" value="ECO:0007669"/>
    <property type="project" value="UniProtKB-UniRule"/>
</dbReference>
<keyword evidence="11" id="KW-0489">Methyltransferase</keyword>
<evidence type="ECO:0000313" key="12">
    <source>
        <dbReference type="Proteomes" id="UP000002572"/>
    </source>
</evidence>
<dbReference type="GO" id="GO:0032259">
    <property type="term" value="P:methylation"/>
    <property type="evidence" value="ECO:0007669"/>
    <property type="project" value="UniProtKB-KW"/>
</dbReference>
<dbReference type="InterPro" id="IPR040442">
    <property type="entry name" value="Pyrv_kinase-like_dom_sf"/>
</dbReference>
<evidence type="ECO:0000256" key="4">
    <source>
        <dbReference type="ARBA" id="ARBA00022655"/>
    </source>
</evidence>
<dbReference type="InterPro" id="IPR015813">
    <property type="entry name" value="Pyrv/PenolPyrv_kinase-like_dom"/>
</dbReference>
<accession>E6W3R1</accession>
<comment type="subunit">
    <text evidence="3 7">Homodecamer; pentamer of dimers.</text>
</comment>
<dbReference type="NCBIfam" id="TIGR00222">
    <property type="entry name" value="panB"/>
    <property type="match status" value="1"/>
</dbReference>
<dbReference type="KEGG" id="din:Selin_2222"/>
<proteinExistence type="inferred from homology"/>
<feature type="binding site" evidence="7 9">
    <location>
        <begin position="51"/>
        <end position="52"/>
    </location>
    <ligand>
        <name>3-methyl-2-oxobutanoate</name>
        <dbReference type="ChEBI" id="CHEBI:11851"/>
    </ligand>
</feature>
<dbReference type="PANTHER" id="PTHR20881:SF0">
    <property type="entry name" value="3-METHYL-2-OXOBUTANOATE HYDROXYMETHYLTRANSFERASE"/>
    <property type="match status" value="1"/>
</dbReference>
<dbReference type="UniPathway" id="UPA00028">
    <property type="reaction ID" value="UER00003"/>
</dbReference>
<evidence type="ECO:0000256" key="1">
    <source>
        <dbReference type="ARBA" id="ARBA00005033"/>
    </source>
</evidence>
<keyword evidence="7 10" id="KW-0460">Magnesium</keyword>
<dbReference type="Pfam" id="PF02548">
    <property type="entry name" value="Pantoate_transf"/>
    <property type="match status" value="1"/>
</dbReference>
<comment type="catalytic activity">
    <reaction evidence="7">
        <text>(6R)-5,10-methylene-5,6,7,8-tetrahydrofolate + 3-methyl-2-oxobutanoate + H2O = 2-dehydropantoate + (6S)-5,6,7,8-tetrahydrofolate</text>
        <dbReference type="Rhea" id="RHEA:11824"/>
        <dbReference type="ChEBI" id="CHEBI:11561"/>
        <dbReference type="ChEBI" id="CHEBI:11851"/>
        <dbReference type="ChEBI" id="CHEBI:15377"/>
        <dbReference type="ChEBI" id="CHEBI:15636"/>
        <dbReference type="ChEBI" id="CHEBI:57453"/>
        <dbReference type="EC" id="2.1.2.11"/>
    </reaction>
</comment>
<comment type="similarity">
    <text evidence="2 7">Belongs to the PanB family.</text>
</comment>
<organism evidence="11 12">
    <name type="scientific">Desulfurispirillum indicum (strain ATCC BAA-1389 / DSM 22839 / S5)</name>
    <dbReference type="NCBI Taxonomy" id="653733"/>
    <lineage>
        <taxon>Bacteria</taxon>
        <taxon>Pseudomonadati</taxon>
        <taxon>Chrysiogenota</taxon>
        <taxon>Chrysiogenia</taxon>
        <taxon>Chrysiogenales</taxon>
        <taxon>Chrysiogenaceae</taxon>
        <taxon>Desulfurispirillum</taxon>
    </lineage>
</organism>
<keyword evidence="12" id="KW-1185">Reference proteome</keyword>
<sequence length="273" mass="28985">MSKVLEVGKITTTAVMSMKAEGEKIAMLTAYDSSFARIADSAGIEILLVGDSVGMVFSGQPNTLSVTLEQMIYHTSAVSRGAKHALVVADMPFMTYQINPEEALRNAGRLVQEAGAEAVKIEGGRAMADTVRKIVGAGIPVMGHIGLTPQSIHTLGGFRVQGRGAEAADTLTADALALQEAGAFALVLEGIPASLGQRISRELRIPTIGIGAGPDCDGQVLVMHDLLGLFDDFTPKFVKQYALLGEQVAEAFRQYRAEVKQAVFPQPEHCFKG</sequence>
<dbReference type="FunCoup" id="E6W3R1">
    <property type="interactions" value="423"/>
</dbReference>
<dbReference type="InterPro" id="IPR003700">
    <property type="entry name" value="Pantoate_hydroxy_MeTrfase"/>
</dbReference>
<dbReference type="eggNOG" id="COG0413">
    <property type="taxonomic scope" value="Bacteria"/>
</dbReference>
<feature type="binding site" evidence="7 9">
    <location>
        <position position="90"/>
    </location>
    <ligand>
        <name>3-methyl-2-oxobutanoate</name>
        <dbReference type="ChEBI" id="CHEBI:11851"/>
    </ligand>
</feature>
<feature type="binding site" evidence="7 10">
    <location>
        <position position="51"/>
    </location>
    <ligand>
        <name>Mg(2+)</name>
        <dbReference type="ChEBI" id="CHEBI:18420"/>
    </ligand>
</feature>
<dbReference type="EC" id="2.1.2.11" evidence="7"/>
<feature type="active site" description="Proton acceptor" evidence="7 8">
    <location>
        <position position="189"/>
    </location>
</feature>
<dbReference type="NCBIfam" id="NF001452">
    <property type="entry name" value="PRK00311.1"/>
    <property type="match status" value="1"/>
</dbReference>
<dbReference type="PIRSF" id="PIRSF000388">
    <property type="entry name" value="Pantoate_hydroxy_MeTrfase"/>
    <property type="match status" value="1"/>
</dbReference>
<comment type="cofactor">
    <cofactor evidence="7 10">
        <name>Mg(2+)</name>
        <dbReference type="ChEBI" id="CHEBI:18420"/>
    </cofactor>
    <text evidence="7 10">Binds 1 Mg(2+) ion per subunit.</text>
</comment>
<dbReference type="STRING" id="653733.Selin_2222"/>
<dbReference type="InParanoid" id="E6W3R1"/>
<dbReference type="OrthoDB" id="9781789at2"/>
<dbReference type="AlphaFoldDB" id="E6W3R1"/>
<evidence type="ECO:0000256" key="7">
    <source>
        <dbReference type="HAMAP-Rule" id="MF_00156"/>
    </source>
</evidence>
<comment type="subcellular location">
    <subcellularLocation>
        <location evidence="7">Cytoplasm</location>
    </subcellularLocation>
</comment>